<reference evidence="1" key="2">
    <citation type="submission" date="2025-03" db="EMBL/GenBank/DDBJ databases">
        <authorList>
            <consortium name="ELIXIR-Norway"/>
            <consortium name="Elixir Norway"/>
        </authorList>
    </citation>
    <scope>NUCLEOTIDE SEQUENCE</scope>
</reference>
<protein>
    <submittedName>
        <fullName evidence="1">Uncharacterized protein</fullName>
    </submittedName>
</protein>
<dbReference type="EMBL" id="OX596085">
    <property type="protein sequence ID" value="CAM9364099.1"/>
    <property type="molecule type" value="Genomic_DNA"/>
</dbReference>
<evidence type="ECO:0000313" key="1">
    <source>
        <dbReference type="EMBL" id="CAM9364099.1"/>
    </source>
</evidence>
<name>A0AC59Y3Z8_RANTA</name>
<dbReference type="Proteomes" id="UP001162501">
    <property type="component" value="Chromosome 1"/>
</dbReference>
<proteinExistence type="predicted"/>
<gene>
    <name evidence="1" type="ORF">MRATA1EN22A_LOCUS1524</name>
</gene>
<evidence type="ECO:0000313" key="2">
    <source>
        <dbReference type="Proteomes" id="UP001162501"/>
    </source>
</evidence>
<reference evidence="1" key="1">
    <citation type="submission" date="2023-05" db="EMBL/GenBank/DDBJ databases">
        <authorList>
            <consortium name="ELIXIR-Norway"/>
        </authorList>
    </citation>
    <scope>NUCLEOTIDE SEQUENCE</scope>
</reference>
<organism evidence="1 2">
    <name type="scientific">Rangifer tarandus platyrhynchus</name>
    <name type="common">Svalbard reindeer</name>
    <dbReference type="NCBI Taxonomy" id="3082113"/>
    <lineage>
        <taxon>Eukaryota</taxon>
        <taxon>Metazoa</taxon>
        <taxon>Chordata</taxon>
        <taxon>Craniata</taxon>
        <taxon>Vertebrata</taxon>
        <taxon>Euteleostomi</taxon>
        <taxon>Mammalia</taxon>
        <taxon>Eutheria</taxon>
        <taxon>Laurasiatheria</taxon>
        <taxon>Artiodactyla</taxon>
        <taxon>Ruminantia</taxon>
        <taxon>Pecora</taxon>
        <taxon>Cervidae</taxon>
        <taxon>Odocoileinae</taxon>
        <taxon>Rangifer</taxon>
    </lineage>
</organism>
<accession>A0AC59Y3Z8</accession>
<sequence length="201" mass="20468">MSPGAVPDGSFRLGRKVGVCPRGLHPPSTQTCLLSGPALWCAQAHLRGPFSGQRVASVCSGCWLLPAQARGLDALYGEPSAPQGPTLGFGTTSLLVTSSKEAQGPPAATGRGKDVSVVSSPVCPRAEAWAGLASALSTVLVSHAAGTPHTGEGAVPLNVRRGHIRSTGREGDAGPAAKLRMGPSYPAGWRGGQEPRVSQYS</sequence>